<organism evidence="5 6">
    <name type="scientific">Frankliniella occidentalis</name>
    <name type="common">Western flower thrips</name>
    <name type="synonym">Euthrips occidentalis</name>
    <dbReference type="NCBI Taxonomy" id="133901"/>
    <lineage>
        <taxon>Eukaryota</taxon>
        <taxon>Metazoa</taxon>
        <taxon>Ecdysozoa</taxon>
        <taxon>Arthropoda</taxon>
        <taxon>Hexapoda</taxon>
        <taxon>Insecta</taxon>
        <taxon>Pterygota</taxon>
        <taxon>Neoptera</taxon>
        <taxon>Paraneoptera</taxon>
        <taxon>Thysanoptera</taxon>
        <taxon>Terebrantia</taxon>
        <taxon>Thripoidea</taxon>
        <taxon>Thripidae</taxon>
        <taxon>Frankliniella</taxon>
    </lineage>
</organism>
<feature type="binding site" evidence="2">
    <location>
        <position position="108"/>
    </location>
    <ligand>
        <name>FAD</name>
        <dbReference type="ChEBI" id="CHEBI:57692"/>
    </ligand>
</feature>
<dbReference type="Pfam" id="PF00732">
    <property type="entry name" value="GMC_oxred_N"/>
    <property type="match status" value="1"/>
</dbReference>
<name>A0A6J1SKT8_FRAOC</name>
<dbReference type="GeneID" id="113208665"/>
<gene>
    <name evidence="6" type="primary">LOC113208665</name>
</gene>
<feature type="domain" description="Glucose-methanol-choline oxidoreductase N-terminal" evidence="3">
    <location>
        <begin position="26"/>
        <end position="321"/>
    </location>
</feature>
<dbReference type="InterPro" id="IPR007867">
    <property type="entry name" value="GMC_OxRtase_C"/>
</dbReference>
<dbReference type="SUPFAM" id="SSF54373">
    <property type="entry name" value="FAD-linked reductases, C-terminal domain"/>
    <property type="match status" value="1"/>
</dbReference>
<keyword evidence="2" id="KW-0274">FAD</keyword>
<evidence type="ECO:0000259" key="3">
    <source>
        <dbReference type="Pfam" id="PF00732"/>
    </source>
</evidence>
<dbReference type="PANTHER" id="PTHR11552:SF217">
    <property type="entry name" value="GLUCOSE DEHYDROGENASE [FAD, QUINONE]"/>
    <property type="match status" value="1"/>
</dbReference>
<comment type="similarity">
    <text evidence="1">Belongs to the GMC oxidoreductase family.</text>
</comment>
<comment type="cofactor">
    <cofactor evidence="2">
        <name>FAD</name>
        <dbReference type="ChEBI" id="CHEBI:57692"/>
    </cofactor>
</comment>
<evidence type="ECO:0000313" key="5">
    <source>
        <dbReference type="Proteomes" id="UP000504606"/>
    </source>
</evidence>
<keyword evidence="5" id="KW-1185">Reference proteome</keyword>
<dbReference type="PIRSF" id="PIRSF000137">
    <property type="entry name" value="Alcohol_oxidase"/>
    <property type="match status" value="1"/>
</dbReference>
<dbReference type="Gene3D" id="3.30.560.10">
    <property type="entry name" value="Glucose Oxidase, domain 3"/>
    <property type="match status" value="1"/>
</dbReference>
<dbReference type="InterPro" id="IPR036188">
    <property type="entry name" value="FAD/NAD-bd_sf"/>
</dbReference>
<dbReference type="SUPFAM" id="SSF51905">
    <property type="entry name" value="FAD/NAD(P)-binding domain"/>
    <property type="match status" value="1"/>
</dbReference>
<evidence type="ECO:0000256" key="1">
    <source>
        <dbReference type="ARBA" id="ARBA00010790"/>
    </source>
</evidence>
<dbReference type="Proteomes" id="UP000504606">
    <property type="component" value="Unplaced"/>
</dbReference>
<keyword evidence="2" id="KW-0285">Flavoprotein</keyword>
<evidence type="ECO:0000259" key="4">
    <source>
        <dbReference type="Pfam" id="PF05199"/>
    </source>
</evidence>
<feature type="domain" description="Glucose-methanol-choline oxidoreductase C-terminal" evidence="4">
    <location>
        <begin position="427"/>
        <end position="473"/>
    </location>
</feature>
<dbReference type="AlphaFoldDB" id="A0A6J1SKT8"/>
<feature type="binding site" evidence="2">
    <location>
        <position position="246"/>
    </location>
    <ligand>
        <name>FAD</name>
        <dbReference type="ChEBI" id="CHEBI:57692"/>
    </ligand>
</feature>
<sequence length="481" mass="52730">MTMFAESFRRDAERDRRVPDNVGEEYDFVIVGGGSAGCVLARRLSEVRDWRVLVLEAGAEEPPETSVPSFFTHGIVSDTARVSVTRPQKNGAAPLGTLSVRGNVLGGTSAINGVIYTRGNKEDYRRLEHLGWGYGTVLPYFKKAEDNLDEDVASDTEHHGTGGPLSVQRLPYRDPSAVLIKTALLEQGFDDVHDINGASQLGPTNRTSAFYYQTTTRHGRRMSTNRAYLEPVRGRANLHVVTRARVTRVDVVQGRAQAVHFDKHGVSRMVRATREVILSAGVIGSAQLLLLSGVGPKKHLTRVGIPVVLDLPVGRNLKDHVSVVGHVFTMKKGSNLVNDIEVHWADLELWNRTGDGPAGSFGPTAVGSFYRTKRQPPDDPRPDVQLQASGLALNLAWLPKLAQGCPAAIPDVAHYNLLHFLPVLVRPRSSGTVTLRSADPRRPPIVDLNLLDDKEDLAVLVDGLDFYTRKLASSRVFRKMG</sequence>
<dbReference type="GO" id="GO:0016614">
    <property type="term" value="F:oxidoreductase activity, acting on CH-OH group of donors"/>
    <property type="evidence" value="ECO:0007669"/>
    <property type="project" value="InterPro"/>
</dbReference>
<feature type="binding site" evidence="2">
    <location>
        <position position="104"/>
    </location>
    <ligand>
        <name>FAD</name>
        <dbReference type="ChEBI" id="CHEBI:57692"/>
    </ligand>
</feature>
<dbReference type="KEGG" id="foc:113208665"/>
<dbReference type="InterPro" id="IPR012132">
    <property type="entry name" value="GMC_OxRdtase"/>
</dbReference>
<dbReference type="InterPro" id="IPR000172">
    <property type="entry name" value="GMC_OxRdtase_N"/>
</dbReference>
<dbReference type="PANTHER" id="PTHR11552">
    <property type="entry name" value="GLUCOSE-METHANOL-CHOLINE GMC OXIDOREDUCTASE"/>
    <property type="match status" value="1"/>
</dbReference>
<proteinExistence type="inferred from homology"/>
<dbReference type="Gene3D" id="3.50.50.60">
    <property type="entry name" value="FAD/NAD(P)-binding domain"/>
    <property type="match status" value="1"/>
</dbReference>
<accession>A0A6J1SKT8</accession>
<evidence type="ECO:0000313" key="6">
    <source>
        <dbReference type="RefSeq" id="XP_026281552.2"/>
    </source>
</evidence>
<protein>
    <submittedName>
        <fullName evidence="6">Glucose dehydrogenase [FAD, quinone]-like</fullName>
    </submittedName>
</protein>
<dbReference type="GO" id="GO:0050660">
    <property type="term" value="F:flavin adenine dinucleotide binding"/>
    <property type="evidence" value="ECO:0007669"/>
    <property type="project" value="InterPro"/>
</dbReference>
<dbReference type="OrthoDB" id="269227at2759"/>
<dbReference type="Pfam" id="PF05199">
    <property type="entry name" value="GMC_oxred_C"/>
    <property type="match status" value="1"/>
</dbReference>
<evidence type="ECO:0000256" key="2">
    <source>
        <dbReference type="PIRSR" id="PIRSR000137-2"/>
    </source>
</evidence>
<reference evidence="6" key="1">
    <citation type="submission" date="2025-08" db="UniProtKB">
        <authorList>
            <consortium name="RefSeq"/>
        </authorList>
    </citation>
    <scope>IDENTIFICATION</scope>
    <source>
        <tissue evidence="6">Whole organism</tissue>
    </source>
</reference>
<dbReference type="RefSeq" id="XP_026281552.2">
    <property type="nucleotide sequence ID" value="XM_026425767.2"/>
</dbReference>